<dbReference type="AlphaFoldDB" id="A0A0E0ED27"/>
<evidence type="ECO:0000313" key="2">
    <source>
        <dbReference type="EnsemblPlants" id="OMERI07G15390.1"/>
    </source>
</evidence>
<feature type="region of interest" description="Disordered" evidence="1">
    <location>
        <begin position="24"/>
        <end position="49"/>
    </location>
</feature>
<reference evidence="2" key="1">
    <citation type="submission" date="2015-04" db="UniProtKB">
        <authorList>
            <consortium name="EnsemblPlants"/>
        </authorList>
    </citation>
    <scope>IDENTIFICATION</scope>
</reference>
<organism evidence="2">
    <name type="scientific">Oryza meridionalis</name>
    <dbReference type="NCBI Taxonomy" id="40149"/>
    <lineage>
        <taxon>Eukaryota</taxon>
        <taxon>Viridiplantae</taxon>
        <taxon>Streptophyta</taxon>
        <taxon>Embryophyta</taxon>
        <taxon>Tracheophyta</taxon>
        <taxon>Spermatophyta</taxon>
        <taxon>Magnoliopsida</taxon>
        <taxon>Liliopsida</taxon>
        <taxon>Poales</taxon>
        <taxon>Poaceae</taxon>
        <taxon>BOP clade</taxon>
        <taxon>Oryzoideae</taxon>
        <taxon>Oryzeae</taxon>
        <taxon>Oryzinae</taxon>
        <taxon>Oryza</taxon>
    </lineage>
</organism>
<protein>
    <submittedName>
        <fullName evidence="2">Uncharacterized protein</fullName>
    </submittedName>
</protein>
<name>A0A0E0ED27_9ORYZ</name>
<dbReference type="HOGENOM" id="CLU_2516489_0_0_1"/>
<evidence type="ECO:0000256" key="1">
    <source>
        <dbReference type="SAM" id="MobiDB-lite"/>
    </source>
</evidence>
<reference evidence="2" key="2">
    <citation type="submission" date="2018-05" db="EMBL/GenBank/DDBJ databases">
        <title>OmerRS3 (Oryza meridionalis Reference Sequence Version 3).</title>
        <authorList>
            <person name="Zhang J."/>
            <person name="Kudrna D."/>
            <person name="Lee S."/>
            <person name="Talag J."/>
            <person name="Welchert J."/>
            <person name="Wing R.A."/>
        </authorList>
    </citation>
    <scope>NUCLEOTIDE SEQUENCE [LARGE SCALE GENOMIC DNA]</scope>
    <source>
        <strain evidence="2">cv. OR44</strain>
    </source>
</reference>
<evidence type="ECO:0000313" key="3">
    <source>
        <dbReference type="Proteomes" id="UP000008021"/>
    </source>
</evidence>
<dbReference type="Gramene" id="OMERI07G15390.1">
    <property type="protein sequence ID" value="OMERI07G15390.1"/>
    <property type="gene ID" value="OMERI07G15390"/>
</dbReference>
<proteinExistence type="predicted"/>
<accession>A0A0E0ED27</accession>
<keyword evidence="3" id="KW-1185">Reference proteome</keyword>
<dbReference type="EnsemblPlants" id="OMERI07G15390.1">
    <property type="protein sequence ID" value="OMERI07G15390.1"/>
    <property type="gene ID" value="OMERI07G15390"/>
</dbReference>
<sequence length="85" mass="9225">MLVIRQWITPTPCDLLRVMPLGRMSTDASSPPTPLNGGEMNEGARSGASIDNRHGAADTVLLVNVVHRYVVHATYHYGSAGTCRY</sequence>
<dbReference type="Proteomes" id="UP000008021">
    <property type="component" value="Chromosome 7"/>
</dbReference>